<dbReference type="Proteomes" id="UP000232188">
    <property type="component" value="Unassembled WGS sequence"/>
</dbReference>
<sequence length="146" mass="16160">MKMILYPITLILFLVCRCYGIDGPQLIGNSDFEDRKTNIIQWKAAYCFPIDSSPPVEPKRPDLISAILIAGTEALGSLFPKNSAFYLKKDIEFCEGSLLATPCGNSTDEFAINHISTLIQSCEPKIACMGGKDHFATGTFCVDWDR</sequence>
<dbReference type="EMBL" id="NPDV01000004">
    <property type="protein sequence ID" value="PJZ54221.1"/>
    <property type="molecule type" value="Genomic_DNA"/>
</dbReference>
<evidence type="ECO:0000313" key="3">
    <source>
        <dbReference type="Proteomes" id="UP000232149"/>
    </source>
</evidence>
<dbReference type="EMBL" id="NPDU01000017">
    <property type="protein sequence ID" value="PJZ62381.1"/>
    <property type="molecule type" value="Genomic_DNA"/>
</dbReference>
<evidence type="ECO:0000313" key="2">
    <source>
        <dbReference type="EMBL" id="PJZ62381.1"/>
    </source>
</evidence>
<dbReference type="AlphaFoldDB" id="A0A2M9YRQ0"/>
<name>A0A2M9YRQ0_9LEPT</name>
<organism evidence="1 4">
    <name type="scientific">Leptospira adleri</name>
    <dbReference type="NCBI Taxonomy" id="2023186"/>
    <lineage>
        <taxon>Bacteria</taxon>
        <taxon>Pseudomonadati</taxon>
        <taxon>Spirochaetota</taxon>
        <taxon>Spirochaetia</taxon>
        <taxon>Leptospirales</taxon>
        <taxon>Leptospiraceae</taxon>
        <taxon>Leptospira</taxon>
    </lineage>
</organism>
<comment type="caution">
    <text evidence="1">The sequence shown here is derived from an EMBL/GenBank/DDBJ whole genome shotgun (WGS) entry which is preliminary data.</text>
</comment>
<gene>
    <name evidence="2" type="ORF">CH376_08500</name>
    <name evidence="1" type="ORF">CH380_06890</name>
</gene>
<protein>
    <submittedName>
        <fullName evidence="1">Uncharacterized protein</fullName>
    </submittedName>
</protein>
<accession>A0A2M9YRQ0</accession>
<evidence type="ECO:0000313" key="4">
    <source>
        <dbReference type="Proteomes" id="UP000232188"/>
    </source>
</evidence>
<evidence type="ECO:0000313" key="1">
    <source>
        <dbReference type="EMBL" id="PJZ54221.1"/>
    </source>
</evidence>
<dbReference type="Proteomes" id="UP000232149">
    <property type="component" value="Unassembled WGS sequence"/>
</dbReference>
<keyword evidence="3" id="KW-1185">Reference proteome</keyword>
<proteinExistence type="predicted"/>
<dbReference type="RefSeq" id="WP_100784996.1">
    <property type="nucleotide sequence ID" value="NZ_NPDU01000017.1"/>
</dbReference>
<reference evidence="3 4" key="1">
    <citation type="submission" date="2017-07" db="EMBL/GenBank/DDBJ databases">
        <title>Leptospira spp. isolated from tropical soils.</title>
        <authorList>
            <person name="Thibeaux R."/>
            <person name="Iraola G."/>
            <person name="Ferres I."/>
            <person name="Bierque E."/>
            <person name="Girault D."/>
            <person name="Soupe-Gilbert M.-E."/>
            <person name="Picardeau M."/>
            <person name="Goarant C."/>
        </authorList>
    </citation>
    <scope>NUCLEOTIDE SEQUENCE [LARGE SCALE GENOMIC DNA]</scope>
    <source>
        <strain evidence="1 4">FH2-B-C1</strain>
        <strain evidence="2 3">FH2-B-D1</strain>
    </source>
</reference>